<dbReference type="InterPro" id="IPR029045">
    <property type="entry name" value="ClpP/crotonase-like_dom_sf"/>
</dbReference>
<keyword evidence="6" id="KW-0472">Membrane</keyword>
<organism evidence="8 9">
    <name type="scientific">Enterococcus camelliae</name>
    <dbReference type="NCBI Taxonomy" id="453959"/>
    <lineage>
        <taxon>Bacteria</taxon>
        <taxon>Bacillati</taxon>
        <taxon>Bacillota</taxon>
        <taxon>Bacilli</taxon>
        <taxon>Lactobacillales</taxon>
        <taxon>Enterococcaceae</taxon>
        <taxon>Enterococcus</taxon>
    </lineage>
</organism>
<evidence type="ECO:0000256" key="5">
    <source>
        <dbReference type="RuleBase" id="RU004404"/>
    </source>
</evidence>
<evidence type="ECO:0000259" key="7">
    <source>
        <dbReference type="PROSITE" id="PS50106"/>
    </source>
</evidence>
<dbReference type="CDD" id="cd06782">
    <property type="entry name" value="cpPDZ_CPP-like"/>
    <property type="match status" value="1"/>
</dbReference>
<dbReference type="SUPFAM" id="SSF47090">
    <property type="entry name" value="PGBD-like"/>
    <property type="match status" value="1"/>
</dbReference>
<dbReference type="PANTHER" id="PTHR32060">
    <property type="entry name" value="TAIL-SPECIFIC PROTEASE"/>
    <property type="match status" value="1"/>
</dbReference>
<feature type="domain" description="PDZ" evidence="7">
    <location>
        <begin position="90"/>
        <end position="181"/>
    </location>
</feature>
<keyword evidence="3 5" id="KW-0378">Hydrolase</keyword>
<evidence type="ECO:0000256" key="4">
    <source>
        <dbReference type="ARBA" id="ARBA00022825"/>
    </source>
</evidence>
<keyword evidence="2 5" id="KW-0645">Protease</keyword>
<accession>A0ABW5TKA5</accession>
<evidence type="ECO:0000256" key="3">
    <source>
        <dbReference type="ARBA" id="ARBA00022801"/>
    </source>
</evidence>
<dbReference type="PANTHER" id="PTHR32060:SF30">
    <property type="entry name" value="CARBOXY-TERMINAL PROCESSING PROTEASE CTPA"/>
    <property type="match status" value="1"/>
</dbReference>
<dbReference type="Pfam" id="PF17820">
    <property type="entry name" value="PDZ_6"/>
    <property type="match status" value="1"/>
</dbReference>
<dbReference type="SMART" id="SM00245">
    <property type="entry name" value="TSPc"/>
    <property type="match status" value="1"/>
</dbReference>
<dbReference type="Gene3D" id="2.30.42.10">
    <property type="match status" value="1"/>
</dbReference>
<comment type="similarity">
    <text evidence="1 5">Belongs to the peptidase S41A family.</text>
</comment>
<dbReference type="InterPro" id="IPR036366">
    <property type="entry name" value="PGBDSf"/>
</dbReference>
<dbReference type="Gene3D" id="3.90.226.10">
    <property type="entry name" value="2-enoyl-CoA Hydratase, Chain A, domain 1"/>
    <property type="match status" value="1"/>
</dbReference>
<keyword evidence="4 5" id="KW-0720">Serine protease</keyword>
<evidence type="ECO:0000313" key="8">
    <source>
        <dbReference type="EMBL" id="MFD2729105.1"/>
    </source>
</evidence>
<evidence type="ECO:0000256" key="2">
    <source>
        <dbReference type="ARBA" id="ARBA00022670"/>
    </source>
</evidence>
<name>A0ABW5TKA5_9ENTE</name>
<comment type="caution">
    <text evidence="8">The sequence shown here is derived from an EMBL/GenBank/DDBJ whole genome shotgun (WGS) entry which is preliminary data.</text>
</comment>
<dbReference type="InterPro" id="IPR036365">
    <property type="entry name" value="PGBD-like_sf"/>
</dbReference>
<dbReference type="SUPFAM" id="SSF50156">
    <property type="entry name" value="PDZ domain-like"/>
    <property type="match status" value="1"/>
</dbReference>
<dbReference type="Pfam" id="PF01471">
    <property type="entry name" value="PG_binding_1"/>
    <property type="match status" value="1"/>
</dbReference>
<dbReference type="InterPro" id="IPR001478">
    <property type="entry name" value="PDZ"/>
</dbReference>
<dbReference type="Pfam" id="PF22694">
    <property type="entry name" value="CtpB_N-like"/>
    <property type="match status" value="1"/>
</dbReference>
<evidence type="ECO:0000256" key="1">
    <source>
        <dbReference type="ARBA" id="ARBA00009179"/>
    </source>
</evidence>
<dbReference type="SMART" id="SM00228">
    <property type="entry name" value="PDZ"/>
    <property type="match status" value="1"/>
</dbReference>
<gene>
    <name evidence="8" type="ORF">ACFSR0_06685</name>
</gene>
<sequence length="475" mass="51464">MVRTVSYKTFLVSIVATATLSCGFMYAYTSSQEQKRFQATIETSEKQDELGKVHALYQLLQTQYYQKVDSTKLIDGALKGMTAALGDPYTTYLEKSDAEDLSQSLADSFEGIGATLTIVDGLPQISQAPIKESPAEKGGLRAGDFILSVDGKSTSGKSLTEVVSSIRGKKGTDVALVLQRGTEQYSVTLTRDTIPMTTVTYSTEKDSPTVGKIVVSTFAEKTASDFQKAIEALRKEGATSFVIDLRQNPGGLLDQVEKMASMFLADQKTILQLEDRTGAIEKVVASHELDQGVKVTEPTVVLVDKGSASASEIFAGAVKESAAIPLVGTKTFGKGTVQTVSQYQDGSEVKLTIKKWLTPKKEWIHEKGITPSYEVDYPAFVYATPIPTDTQMQLGLESTGVKSLNTYLEGLGYQTPGTIYTVATQNAVKDFQQKHHLSVTGMVDKKTAEAISQAAAEQLKTSDQMMKKAIDLLKK</sequence>
<dbReference type="EMBL" id="JBHUMO010000043">
    <property type="protein sequence ID" value="MFD2729105.1"/>
    <property type="molecule type" value="Genomic_DNA"/>
</dbReference>
<feature type="transmembrane region" description="Helical" evidence="6">
    <location>
        <begin position="7"/>
        <end position="28"/>
    </location>
</feature>
<dbReference type="InterPro" id="IPR036034">
    <property type="entry name" value="PDZ_sf"/>
</dbReference>
<dbReference type="Gene3D" id="1.10.101.10">
    <property type="entry name" value="PGBD-like superfamily/PGBD"/>
    <property type="match status" value="1"/>
</dbReference>
<evidence type="ECO:0000313" key="9">
    <source>
        <dbReference type="Proteomes" id="UP001597427"/>
    </source>
</evidence>
<protein>
    <submittedName>
        <fullName evidence="8">S41 family peptidase</fullName>
    </submittedName>
</protein>
<keyword evidence="9" id="KW-1185">Reference proteome</keyword>
<dbReference type="Proteomes" id="UP001597427">
    <property type="component" value="Unassembled WGS sequence"/>
</dbReference>
<dbReference type="InterPro" id="IPR002477">
    <property type="entry name" value="Peptidoglycan-bd-like"/>
</dbReference>
<keyword evidence="6" id="KW-1133">Transmembrane helix</keyword>
<evidence type="ECO:0000256" key="6">
    <source>
        <dbReference type="SAM" id="Phobius"/>
    </source>
</evidence>
<keyword evidence="6" id="KW-0812">Transmembrane</keyword>
<dbReference type="SUPFAM" id="SSF52096">
    <property type="entry name" value="ClpP/crotonase"/>
    <property type="match status" value="1"/>
</dbReference>
<proteinExistence type="inferred from homology"/>
<dbReference type="CDD" id="cd07560">
    <property type="entry name" value="Peptidase_S41_CPP"/>
    <property type="match status" value="1"/>
</dbReference>
<dbReference type="Pfam" id="PF03572">
    <property type="entry name" value="Peptidase_S41"/>
    <property type="match status" value="1"/>
</dbReference>
<reference evidence="9" key="1">
    <citation type="journal article" date="2019" name="Int. J. Syst. Evol. Microbiol.">
        <title>The Global Catalogue of Microorganisms (GCM) 10K type strain sequencing project: providing services to taxonomists for standard genome sequencing and annotation.</title>
        <authorList>
            <consortium name="The Broad Institute Genomics Platform"/>
            <consortium name="The Broad Institute Genome Sequencing Center for Infectious Disease"/>
            <person name="Wu L."/>
            <person name="Ma J."/>
        </authorList>
    </citation>
    <scope>NUCLEOTIDE SEQUENCE [LARGE SCALE GENOMIC DNA]</scope>
    <source>
        <strain evidence="9">TISTR 932</strain>
    </source>
</reference>
<dbReference type="NCBIfam" id="TIGR00225">
    <property type="entry name" value="prc"/>
    <property type="match status" value="1"/>
</dbReference>
<dbReference type="InterPro" id="IPR004447">
    <property type="entry name" value="Peptidase_S41A"/>
</dbReference>
<dbReference type="InterPro" id="IPR055210">
    <property type="entry name" value="CtpA/B_N"/>
</dbReference>
<dbReference type="RefSeq" id="WP_379981148.1">
    <property type="nucleotide sequence ID" value="NZ_JBHUMO010000043.1"/>
</dbReference>
<dbReference type="Gene3D" id="3.30.750.44">
    <property type="match status" value="1"/>
</dbReference>
<dbReference type="PROSITE" id="PS50106">
    <property type="entry name" value="PDZ"/>
    <property type="match status" value="1"/>
</dbReference>
<dbReference type="InterPro" id="IPR005151">
    <property type="entry name" value="Tail-specific_protease"/>
</dbReference>
<dbReference type="PROSITE" id="PS51257">
    <property type="entry name" value="PROKAR_LIPOPROTEIN"/>
    <property type="match status" value="1"/>
</dbReference>
<dbReference type="InterPro" id="IPR041489">
    <property type="entry name" value="PDZ_6"/>
</dbReference>